<evidence type="ECO:0000256" key="1">
    <source>
        <dbReference type="SAM" id="MobiDB-lite"/>
    </source>
</evidence>
<gene>
    <name evidence="3" type="ORF">G7082_00125</name>
</gene>
<reference evidence="3 4" key="1">
    <citation type="submission" date="2020-03" db="EMBL/GenBank/DDBJ databases">
        <title>Vagococcus sp. nov., isolated from beetles.</title>
        <authorList>
            <person name="Hyun D.-W."/>
            <person name="Bae J.-W."/>
        </authorList>
    </citation>
    <scope>NUCLEOTIDE SEQUENCE [LARGE SCALE GENOMIC DNA]</scope>
    <source>
        <strain evidence="3 4">HDW17B</strain>
    </source>
</reference>
<protein>
    <submittedName>
        <fullName evidence="3">Small subunit of terminase</fullName>
    </submittedName>
</protein>
<dbReference type="Gene3D" id="1.10.10.10">
    <property type="entry name" value="Winged helix-like DNA-binding domain superfamily/Winged helix DNA-binding domain"/>
    <property type="match status" value="1"/>
</dbReference>
<name>A0A6G8AQ37_9ENTE</name>
<dbReference type="RefSeq" id="WP_166033157.1">
    <property type="nucleotide sequence ID" value="NZ_CP049887.1"/>
</dbReference>
<dbReference type="EMBL" id="CP049887">
    <property type="protein sequence ID" value="QIL47045.1"/>
    <property type="molecule type" value="Genomic_DNA"/>
</dbReference>
<accession>A0A6G8AQ37</accession>
<evidence type="ECO:0000313" key="3">
    <source>
        <dbReference type="EMBL" id="QIL47045.1"/>
    </source>
</evidence>
<dbReference type="Proteomes" id="UP000501747">
    <property type="component" value="Chromosome"/>
</dbReference>
<keyword evidence="4" id="KW-1185">Reference proteome</keyword>
<evidence type="ECO:0000313" key="4">
    <source>
        <dbReference type="Proteomes" id="UP000501747"/>
    </source>
</evidence>
<dbReference type="AlphaFoldDB" id="A0A6G8AQ37"/>
<feature type="region of interest" description="Disordered" evidence="1">
    <location>
        <begin position="47"/>
        <end position="83"/>
    </location>
</feature>
<dbReference type="InterPro" id="IPR036388">
    <property type="entry name" value="WH-like_DNA-bd_sf"/>
</dbReference>
<dbReference type="SUPFAM" id="SSF46689">
    <property type="entry name" value="Homeodomain-like"/>
    <property type="match status" value="1"/>
</dbReference>
<evidence type="ECO:0000259" key="2">
    <source>
        <dbReference type="Pfam" id="PF06056"/>
    </source>
</evidence>
<organism evidence="3 4">
    <name type="scientific">Vagococcus hydrophili</name>
    <dbReference type="NCBI Taxonomy" id="2714947"/>
    <lineage>
        <taxon>Bacteria</taxon>
        <taxon>Bacillati</taxon>
        <taxon>Bacillota</taxon>
        <taxon>Bacilli</taxon>
        <taxon>Lactobacillales</taxon>
        <taxon>Enterococcaceae</taxon>
        <taxon>Vagococcus</taxon>
    </lineage>
</organism>
<dbReference type="NCBIfam" id="NF040601">
    <property type="entry name" value="TerS_not_xtmA"/>
    <property type="match status" value="1"/>
</dbReference>
<dbReference type="Pfam" id="PF06056">
    <property type="entry name" value="Terminase_5"/>
    <property type="match status" value="1"/>
</dbReference>
<proteinExistence type="predicted"/>
<dbReference type="InterPro" id="IPR009057">
    <property type="entry name" value="Homeodomain-like_sf"/>
</dbReference>
<dbReference type="KEGG" id="vhy:G7082_00125"/>
<dbReference type="InterPro" id="IPR010332">
    <property type="entry name" value="ATPase_terminase-su_N"/>
</dbReference>
<feature type="domain" description="Terminase ATPase subunit N-terminal" evidence="2">
    <location>
        <begin position="4"/>
        <end position="48"/>
    </location>
</feature>
<sequence length="257" mass="29535">MNEEIKEKALELYQKDWKYKDIAAELNISVNTFKSWVRRYGWTKNKGAPKQEKVHPKKVGPPKGSRNALGNSGGAAPKQNKNAVKTGEYETIYSEYLTDEEKSLFDKQVDSSLVLSQEIHLLRVRQLRMLKRLEQAENGLNDNEKSILYELRGRKTLIEAKGKKIPVDVDQELMQTEIQERVTRKIDDVLRIEEALTRVSAQLARSVKQYEEIDLIYARTRYTIAQTEKALLNNDRGKRGENDGEGQTIINIIDDIG</sequence>